<dbReference type="GO" id="GO:0043138">
    <property type="term" value="F:3'-5' DNA helicase activity"/>
    <property type="evidence" value="ECO:0007669"/>
    <property type="project" value="UniProtKB-EC"/>
</dbReference>
<evidence type="ECO:0000313" key="14">
    <source>
        <dbReference type="Proteomes" id="UP000229385"/>
    </source>
</evidence>
<dbReference type="SUPFAM" id="SSF52540">
    <property type="entry name" value="P-loop containing nucleoside triphosphate hydrolases"/>
    <property type="match status" value="1"/>
</dbReference>
<dbReference type="GO" id="GO:0005524">
    <property type="term" value="F:ATP binding"/>
    <property type="evidence" value="ECO:0007669"/>
    <property type="project" value="UniProtKB-UniRule"/>
</dbReference>
<feature type="binding site" evidence="10">
    <location>
        <begin position="42"/>
        <end position="49"/>
    </location>
    <ligand>
        <name>ATP</name>
        <dbReference type="ChEBI" id="CHEBI:30616"/>
    </ligand>
</feature>
<dbReference type="Pfam" id="PF13361">
    <property type="entry name" value="UvrD_C"/>
    <property type="match status" value="2"/>
</dbReference>
<keyword evidence="5 10" id="KW-0067">ATP-binding</keyword>
<reference evidence="14" key="1">
    <citation type="submission" date="2017-09" db="EMBL/GenBank/DDBJ databases">
        <title>Depth-based differentiation of microbial function through sediment-hosted aquifers and enrichment of novel symbionts in the deep terrestrial subsurface.</title>
        <authorList>
            <person name="Probst A.J."/>
            <person name="Ladd B."/>
            <person name="Jarett J.K."/>
            <person name="Geller-Mcgrath D.E."/>
            <person name="Sieber C.M.K."/>
            <person name="Emerson J.B."/>
            <person name="Anantharaman K."/>
            <person name="Thomas B.C."/>
            <person name="Malmstrom R."/>
            <person name="Stieglmeier M."/>
            <person name="Klingl A."/>
            <person name="Woyke T."/>
            <person name="Ryan C.M."/>
            <person name="Banfield J.F."/>
        </authorList>
    </citation>
    <scope>NUCLEOTIDE SEQUENCE [LARGE SCALE GENOMIC DNA]</scope>
</reference>
<name>A0A2M7XBY3_9BACT</name>
<dbReference type="InterPro" id="IPR000212">
    <property type="entry name" value="DNA_helicase_UvrD/REP"/>
</dbReference>
<evidence type="ECO:0000259" key="11">
    <source>
        <dbReference type="PROSITE" id="PS51198"/>
    </source>
</evidence>
<comment type="catalytic activity">
    <reaction evidence="7">
        <text>Couples ATP hydrolysis with the unwinding of duplex DNA by translocating in the 3'-5' direction.</text>
        <dbReference type="EC" id="5.6.2.4"/>
    </reaction>
</comment>
<evidence type="ECO:0000256" key="10">
    <source>
        <dbReference type="PROSITE-ProRule" id="PRU00560"/>
    </source>
</evidence>
<dbReference type="GO" id="GO:0005829">
    <property type="term" value="C:cytosol"/>
    <property type="evidence" value="ECO:0007669"/>
    <property type="project" value="TreeGrafter"/>
</dbReference>
<keyword evidence="4 10" id="KW-0347">Helicase</keyword>
<dbReference type="GO" id="GO:0003677">
    <property type="term" value="F:DNA binding"/>
    <property type="evidence" value="ECO:0007669"/>
    <property type="project" value="InterPro"/>
</dbReference>
<dbReference type="Gene3D" id="3.40.50.300">
    <property type="entry name" value="P-loop containing nucleotide triphosphate hydrolases"/>
    <property type="match status" value="2"/>
</dbReference>
<dbReference type="Gene3D" id="1.10.10.160">
    <property type="match status" value="1"/>
</dbReference>
<evidence type="ECO:0000256" key="1">
    <source>
        <dbReference type="ARBA" id="ARBA00009922"/>
    </source>
</evidence>
<dbReference type="AlphaFoldDB" id="A0A2M7XBY3"/>
<dbReference type="GO" id="GO:0000725">
    <property type="term" value="P:recombinational repair"/>
    <property type="evidence" value="ECO:0007669"/>
    <property type="project" value="TreeGrafter"/>
</dbReference>
<evidence type="ECO:0000256" key="2">
    <source>
        <dbReference type="ARBA" id="ARBA00022741"/>
    </source>
</evidence>
<dbReference type="InterPro" id="IPR014017">
    <property type="entry name" value="DNA_helicase_UvrD-like_C"/>
</dbReference>
<evidence type="ECO:0000256" key="3">
    <source>
        <dbReference type="ARBA" id="ARBA00022801"/>
    </source>
</evidence>
<accession>A0A2M7XBY3</accession>
<comment type="similarity">
    <text evidence="1">Belongs to the helicase family. UvrD subfamily.</text>
</comment>
<dbReference type="GO" id="GO:0016887">
    <property type="term" value="F:ATP hydrolysis activity"/>
    <property type="evidence" value="ECO:0007669"/>
    <property type="project" value="RHEA"/>
</dbReference>
<feature type="domain" description="UvrD-like helicase ATP-binding" evidence="11">
    <location>
        <begin position="21"/>
        <end position="305"/>
    </location>
</feature>
<evidence type="ECO:0000256" key="9">
    <source>
        <dbReference type="ARBA" id="ARBA00048988"/>
    </source>
</evidence>
<dbReference type="EMBL" id="PFWU01000040">
    <property type="protein sequence ID" value="PJA45400.1"/>
    <property type="molecule type" value="Genomic_DNA"/>
</dbReference>
<evidence type="ECO:0000259" key="12">
    <source>
        <dbReference type="PROSITE" id="PS51217"/>
    </source>
</evidence>
<evidence type="ECO:0000256" key="5">
    <source>
        <dbReference type="ARBA" id="ARBA00022840"/>
    </source>
</evidence>
<keyword evidence="2 10" id="KW-0547">Nucleotide-binding</keyword>
<dbReference type="PROSITE" id="PS51217">
    <property type="entry name" value="UVRD_HELICASE_CTER"/>
    <property type="match status" value="1"/>
</dbReference>
<protein>
    <recommendedName>
        <fullName evidence="8">DNA 3'-5' helicase</fullName>
        <ecNumber evidence="8">5.6.2.4</ecNumber>
    </recommendedName>
</protein>
<dbReference type="InterPro" id="IPR013986">
    <property type="entry name" value="DExx_box_DNA_helicase_dom_sf"/>
</dbReference>
<comment type="caution">
    <text evidence="13">The sequence shown here is derived from an EMBL/GenBank/DDBJ whole genome shotgun (WGS) entry which is preliminary data.</text>
</comment>
<proteinExistence type="inferred from homology"/>
<dbReference type="Gene3D" id="1.10.486.10">
    <property type="entry name" value="PCRA, domain 4"/>
    <property type="match status" value="1"/>
</dbReference>
<dbReference type="CDD" id="cd17932">
    <property type="entry name" value="DEXQc_UvrD"/>
    <property type="match status" value="1"/>
</dbReference>
<dbReference type="Pfam" id="PF00580">
    <property type="entry name" value="UvrD-helicase"/>
    <property type="match status" value="1"/>
</dbReference>
<feature type="domain" description="UvrD-like helicase C-terminal" evidence="12">
    <location>
        <begin position="306"/>
        <end position="569"/>
    </location>
</feature>
<comment type="catalytic activity">
    <reaction evidence="9">
        <text>ATP + H2O = ADP + phosphate + H(+)</text>
        <dbReference type="Rhea" id="RHEA:13065"/>
        <dbReference type="ChEBI" id="CHEBI:15377"/>
        <dbReference type="ChEBI" id="CHEBI:15378"/>
        <dbReference type="ChEBI" id="CHEBI:30616"/>
        <dbReference type="ChEBI" id="CHEBI:43474"/>
        <dbReference type="ChEBI" id="CHEBI:456216"/>
        <dbReference type="EC" id="5.6.2.4"/>
    </reaction>
</comment>
<keyword evidence="3 10" id="KW-0378">Hydrolase</keyword>
<dbReference type="Proteomes" id="UP000229385">
    <property type="component" value="Unassembled WGS sequence"/>
</dbReference>
<dbReference type="PANTHER" id="PTHR11070">
    <property type="entry name" value="UVRD / RECB / PCRA DNA HELICASE FAMILY MEMBER"/>
    <property type="match status" value="1"/>
</dbReference>
<keyword evidence="6" id="KW-0413">Isomerase</keyword>
<dbReference type="InterPro" id="IPR014016">
    <property type="entry name" value="UvrD-like_ATP-bd"/>
</dbReference>
<evidence type="ECO:0000256" key="6">
    <source>
        <dbReference type="ARBA" id="ARBA00023235"/>
    </source>
</evidence>
<dbReference type="EC" id="5.6.2.4" evidence="8"/>
<evidence type="ECO:0000313" key="13">
    <source>
        <dbReference type="EMBL" id="PJA45400.1"/>
    </source>
</evidence>
<dbReference type="PANTHER" id="PTHR11070:SF3">
    <property type="entry name" value="DNA 3'-5' HELICASE"/>
    <property type="match status" value="1"/>
</dbReference>
<dbReference type="InterPro" id="IPR027417">
    <property type="entry name" value="P-loop_NTPase"/>
</dbReference>
<evidence type="ECO:0000256" key="4">
    <source>
        <dbReference type="ARBA" id="ARBA00022806"/>
    </source>
</evidence>
<evidence type="ECO:0000256" key="8">
    <source>
        <dbReference type="ARBA" id="ARBA00034808"/>
    </source>
</evidence>
<sequence length="694" mass="79245">MKEFVLQDDFDLSKTNIDYKNELNPQQLEVVLKADGPALVLAGAGSGKTRTITYRVAFLLERGISAEHILLVTFTNKAAKEMVSRVEQLLGTYPTGLWGGTFHSIANRLLRMYADRIGFSPNFTIIDQEDAKALVNVCIKELEVDTTARRFPSPAKMHGIMSYARNSGRSVGEVIEERYANFIELTSVIERVAELYESRKRAADAMDFDDLLLRLRELLYTDPVVRDRLAQQFEYILVDEYQDTNVVQAEIIRQLASVHQNVLVVGDDAQSIYSFRAAEIRNILGFPKTYEGTKTFHLTTNYRSTPEILAVANKSILQNKDQFEKKLTAVRESIEKPYLVPAGNQQEEAQYIAQQVLALRTEGVALCEMAVLFRAAFHSQALEFELMKRDIPYEYRGGLKFFERAHVKDVVAHLRLRLNPRDEVAWMRVLGLQPGIGLVTAQKIIQQLQGYDSLIEIVNTEMKVGKRATAGWMTCLRTMRKLALEELPGDLIRAVIAGDYRDYLEAEYPDFMDRLDDLEQFALFAEGYTSLKTFLDEVSLTGEYGAIREYGEYEDEEKMILSTIHQAKGLEWDTVFVMHLLDGKFPIGAALEERGGLEEERRLFYVATTRARKQLFFTYPIASGYDTLMISQPSMFLKELPDELFEQVRLKRSISPLTRSSWEQDEPTIVLDDYGERDEIDVSGLSFLRNVDEL</sequence>
<dbReference type="PROSITE" id="PS51198">
    <property type="entry name" value="UVRD_HELICASE_ATP_BIND"/>
    <property type="match status" value="1"/>
</dbReference>
<evidence type="ECO:0000256" key="7">
    <source>
        <dbReference type="ARBA" id="ARBA00034617"/>
    </source>
</evidence>
<gene>
    <name evidence="13" type="ORF">CO174_03340</name>
</gene>
<organism evidence="13 14">
    <name type="scientific">Candidatus Uhrbacteria bacterium CG_4_9_14_3_um_filter_50_9</name>
    <dbReference type="NCBI Taxonomy" id="1975035"/>
    <lineage>
        <taxon>Bacteria</taxon>
        <taxon>Candidatus Uhriibacteriota</taxon>
    </lineage>
</organism>